<feature type="region of interest" description="Disordered" evidence="1">
    <location>
        <begin position="19"/>
        <end position="40"/>
    </location>
</feature>
<evidence type="ECO:0000256" key="1">
    <source>
        <dbReference type="SAM" id="MobiDB-lite"/>
    </source>
</evidence>
<evidence type="ECO:0000313" key="3">
    <source>
        <dbReference type="Proteomes" id="UP000823775"/>
    </source>
</evidence>
<reference evidence="2 3" key="1">
    <citation type="journal article" date="2021" name="BMC Genomics">
        <title>Datura genome reveals duplications of psychoactive alkaloid biosynthetic genes and high mutation rate following tissue culture.</title>
        <authorList>
            <person name="Rajewski A."/>
            <person name="Carter-House D."/>
            <person name="Stajich J."/>
            <person name="Litt A."/>
        </authorList>
    </citation>
    <scope>NUCLEOTIDE SEQUENCE [LARGE SCALE GENOMIC DNA]</scope>
    <source>
        <strain evidence="2">AR-01</strain>
    </source>
</reference>
<proteinExistence type="predicted"/>
<feature type="compositionally biased region" description="Polar residues" evidence="1">
    <location>
        <begin position="24"/>
        <end position="36"/>
    </location>
</feature>
<gene>
    <name evidence="2" type="ORF">HAX54_052576</name>
</gene>
<name>A0ABS8WQT8_DATST</name>
<evidence type="ECO:0000313" key="2">
    <source>
        <dbReference type="EMBL" id="MCE3052422.1"/>
    </source>
</evidence>
<comment type="caution">
    <text evidence="2">The sequence shown here is derived from an EMBL/GenBank/DDBJ whole genome shotgun (WGS) entry which is preliminary data.</text>
</comment>
<dbReference type="EMBL" id="JACEIK010009574">
    <property type="protein sequence ID" value="MCE3052422.1"/>
    <property type="molecule type" value="Genomic_DNA"/>
</dbReference>
<keyword evidence="3" id="KW-1185">Reference proteome</keyword>
<organism evidence="2 3">
    <name type="scientific">Datura stramonium</name>
    <name type="common">Jimsonweed</name>
    <name type="synonym">Common thornapple</name>
    <dbReference type="NCBI Taxonomy" id="4076"/>
    <lineage>
        <taxon>Eukaryota</taxon>
        <taxon>Viridiplantae</taxon>
        <taxon>Streptophyta</taxon>
        <taxon>Embryophyta</taxon>
        <taxon>Tracheophyta</taxon>
        <taxon>Spermatophyta</taxon>
        <taxon>Magnoliopsida</taxon>
        <taxon>eudicotyledons</taxon>
        <taxon>Gunneridae</taxon>
        <taxon>Pentapetalae</taxon>
        <taxon>asterids</taxon>
        <taxon>lamiids</taxon>
        <taxon>Solanales</taxon>
        <taxon>Solanaceae</taxon>
        <taxon>Solanoideae</taxon>
        <taxon>Datureae</taxon>
        <taxon>Datura</taxon>
    </lineage>
</organism>
<dbReference type="Proteomes" id="UP000823775">
    <property type="component" value="Unassembled WGS sequence"/>
</dbReference>
<accession>A0ABS8WQT8</accession>
<protein>
    <submittedName>
        <fullName evidence="2">Uncharacterized protein</fullName>
    </submittedName>
</protein>
<sequence>MFQFMVKMDMSVASFWSEDEHGETSSPWGQKPNLNSDRGKAVSSLINRVRRDLRTLPHGGEAKMNFDSRMLRWLQSRRRHTLPREAFENIQYALWQNYDRR</sequence>